<feature type="binding site" evidence="8">
    <location>
        <position position="63"/>
    </location>
    <ligand>
        <name>Fe cation</name>
        <dbReference type="ChEBI" id="CHEBI:24875"/>
    </ligand>
</feature>
<dbReference type="PANTHER" id="PTHR42958:SF2">
    <property type="entry name" value="UPTAKE HYDROGENASE LARGE SUBUNIT"/>
    <property type="match status" value="1"/>
</dbReference>
<dbReference type="InterPro" id="IPR029014">
    <property type="entry name" value="NiFe-Hase_large"/>
</dbReference>
<evidence type="ECO:0000256" key="8">
    <source>
        <dbReference type="PIRSR" id="PIRSR601501-1"/>
    </source>
</evidence>
<dbReference type="SUPFAM" id="SSF56762">
    <property type="entry name" value="HydB/Nqo4-like"/>
    <property type="match status" value="1"/>
</dbReference>
<gene>
    <name evidence="9" type="ORF">DRJ04_00040</name>
</gene>
<name>A0A662DN13_UNCAE</name>
<keyword evidence="6 8" id="KW-0479">Metal-binding</keyword>
<dbReference type="PANTHER" id="PTHR42958">
    <property type="entry name" value="HYDROGENASE-2 LARGE CHAIN"/>
    <property type="match status" value="1"/>
</dbReference>
<comment type="subunit">
    <text evidence="4">Heterodimer of a large and a small subunit.</text>
</comment>
<reference evidence="9 10" key="1">
    <citation type="submission" date="2018-06" db="EMBL/GenBank/DDBJ databases">
        <title>Extensive metabolic versatility and redundancy in microbially diverse, dynamic hydrothermal sediments.</title>
        <authorList>
            <person name="Dombrowski N."/>
            <person name="Teske A."/>
            <person name="Baker B.J."/>
        </authorList>
    </citation>
    <scope>NUCLEOTIDE SEQUENCE [LARGE SCALE GENOMIC DNA]</scope>
    <source>
        <strain evidence="9">B3_G15</strain>
    </source>
</reference>
<feature type="binding site" evidence="8">
    <location>
        <position position="504"/>
    </location>
    <ligand>
        <name>Mg(2+)</name>
        <dbReference type="ChEBI" id="CHEBI:18420"/>
    </ligand>
</feature>
<dbReference type="Proteomes" id="UP000280417">
    <property type="component" value="Unassembled WGS sequence"/>
</dbReference>
<comment type="cofactor">
    <cofactor evidence="8">
        <name>Fe cation</name>
        <dbReference type="ChEBI" id="CHEBI:24875"/>
    </cofactor>
</comment>
<feature type="binding site" evidence="8">
    <location>
        <position position="450"/>
    </location>
    <ligand>
        <name>Mg(2+)</name>
        <dbReference type="ChEBI" id="CHEBI:18420"/>
    </ligand>
</feature>
<evidence type="ECO:0000256" key="6">
    <source>
        <dbReference type="ARBA" id="ARBA00022723"/>
    </source>
</evidence>
<dbReference type="PROSITE" id="PS00508">
    <property type="entry name" value="NI_HGENASE_L_2"/>
    <property type="match status" value="1"/>
</dbReference>
<dbReference type="Gene3D" id="1.10.645.10">
    <property type="entry name" value="Cytochrome-c3 Hydrogenase, chain B"/>
    <property type="match status" value="1"/>
</dbReference>
<keyword evidence="8" id="KW-0460">Magnesium</keyword>
<sequence>MEKIVIDPITRIEGHLKVEVMVDNGQVKDACVGGTLFRGWEIILKGRDPRDASQITQRVCGVCPASHATASVFALDNAFGVEKSIPDNARIIRNLILGANFLQSHILHFYHLATLDFFDVAALSEYEGKDADLISLKKFLGRGELSPFTPRYEGDYRLDRKTNQEFAAHYIKALEIRKKCHEMLAIFGGKMPHNVATVAGGVTEKPTPDKIASFLWRLNEIRDFIDNFYLPDTLALIKFYEDHLYQGSSHKNFLCYGAFNLDSEEIDQSRRERLFLQGVVTQDFTYHSLDVKGITEHVKYSWYSQETSNLHPSRGITKIDEKKEKGYSWLKAPRYKGLACEVGPAARMIVGYYGNKKDVKEAVETVLPYIGGKPALLSSTLGRHIARALDAKLVADKMAEWTLQLKVDEPVYTPYSLPDQAEGIGITEAPRGALGHWIRIKDKIIDNYQLVVPTTWNVSPKDDEDNPGPLEKALLGLKIKDSRNPFEIVRCVRSFDPCLACAVHLITPKRKNLAKFLVS</sequence>
<dbReference type="GO" id="GO:0030313">
    <property type="term" value="C:cell envelope"/>
    <property type="evidence" value="ECO:0007669"/>
    <property type="project" value="UniProtKB-SubCell"/>
</dbReference>
<comment type="subcellular location">
    <subcellularLocation>
        <location evidence="2">Cell envelope</location>
    </subcellularLocation>
</comment>
<dbReference type="InterPro" id="IPR050867">
    <property type="entry name" value="NiFe/NiFeSe_hydrgnase_LSU"/>
</dbReference>
<evidence type="ECO:0000256" key="1">
    <source>
        <dbReference type="ARBA" id="ARBA00001967"/>
    </source>
</evidence>
<dbReference type="FunFam" id="1.10.645.10:FF:000002">
    <property type="entry name" value="Hydrogenase 2 large subunit"/>
    <property type="match status" value="1"/>
</dbReference>
<feature type="binding site" evidence="8">
    <location>
        <position position="498"/>
    </location>
    <ligand>
        <name>Mg(2+)</name>
        <dbReference type="ChEBI" id="CHEBI:18420"/>
    </ligand>
</feature>
<dbReference type="GO" id="GO:0008901">
    <property type="term" value="F:ferredoxin hydrogenase activity"/>
    <property type="evidence" value="ECO:0007669"/>
    <property type="project" value="InterPro"/>
</dbReference>
<comment type="cofactor">
    <cofactor evidence="1 8">
        <name>Ni(2+)</name>
        <dbReference type="ChEBI" id="CHEBI:49786"/>
    </cofactor>
</comment>
<evidence type="ECO:0000313" key="10">
    <source>
        <dbReference type="Proteomes" id="UP000280417"/>
    </source>
</evidence>
<evidence type="ECO:0000256" key="7">
    <source>
        <dbReference type="ARBA" id="ARBA00023002"/>
    </source>
</evidence>
<dbReference type="EMBL" id="QMQA01000001">
    <property type="protein sequence ID" value="RLE15519.1"/>
    <property type="molecule type" value="Genomic_DNA"/>
</dbReference>
<feature type="binding site" evidence="8">
    <location>
        <position position="63"/>
    </location>
    <ligand>
        <name>Ni(2+)</name>
        <dbReference type="ChEBI" id="CHEBI:49786"/>
    </ligand>
</feature>
<dbReference type="NCBIfam" id="NF033181">
    <property type="entry name" value="NiFeSe_hydrog"/>
    <property type="match status" value="1"/>
</dbReference>
<dbReference type="InterPro" id="IPR018194">
    <property type="entry name" value="Ni-dep_hyd_lsu_Ni_BS"/>
</dbReference>
<evidence type="ECO:0000256" key="5">
    <source>
        <dbReference type="ARBA" id="ARBA00022596"/>
    </source>
</evidence>
<organism evidence="9 10">
    <name type="scientific">Aerophobetes bacterium</name>
    <dbReference type="NCBI Taxonomy" id="2030807"/>
    <lineage>
        <taxon>Bacteria</taxon>
        <taxon>Candidatus Aerophobota</taxon>
    </lineage>
</organism>
<dbReference type="GO" id="GO:0016151">
    <property type="term" value="F:nickel cation binding"/>
    <property type="evidence" value="ECO:0007669"/>
    <property type="project" value="InterPro"/>
</dbReference>
<feature type="binding site" evidence="8">
    <location>
        <position position="41"/>
    </location>
    <ligand>
        <name>Mg(2+)</name>
        <dbReference type="ChEBI" id="CHEBI:18420"/>
    </ligand>
</feature>
<comment type="caution">
    <text evidence="9">The sequence shown here is derived from an EMBL/GenBank/DDBJ whole genome shotgun (WGS) entry which is preliminary data.</text>
</comment>
<comment type="similarity">
    <text evidence="3">Belongs to the [NiFe]/[NiFeSe] hydrogenase large subunit family.</text>
</comment>
<feature type="binding site" evidence="8">
    <location>
        <position position="501"/>
    </location>
    <ligand>
        <name>Fe cation</name>
        <dbReference type="ChEBI" id="CHEBI:24875"/>
    </ligand>
</feature>
<keyword evidence="5 8" id="KW-0533">Nickel</keyword>
<dbReference type="AlphaFoldDB" id="A0A662DN13"/>
<evidence type="ECO:0000313" key="9">
    <source>
        <dbReference type="EMBL" id="RLE15519.1"/>
    </source>
</evidence>
<keyword evidence="8" id="KW-0408">Iron</keyword>
<evidence type="ECO:0000256" key="2">
    <source>
        <dbReference type="ARBA" id="ARBA00004196"/>
    </source>
</evidence>
<evidence type="ECO:0000256" key="3">
    <source>
        <dbReference type="ARBA" id="ARBA00009292"/>
    </source>
</evidence>
<feature type="binding site" evidence="8">
    <location>
        <position position="60"/>
    </location>
    <ligand>
        <name>Ni(2+)</name>
        <dbReference type="ChEBI" id="CHEBI:49786"/>
    </ligand>
</feature>
<proteinExistence type="inferred from homology"/>
<evidence type="ECO:0000256" key="4">
    <source>
        <dbReference type="ARBA" id="ARBA00011771"/>
    </source>
</evidence>
<accession>A0A662DN13</accession>
<dbReference type="InterPro" id="IPR001501">
    <property type="entry name" value="Ni-dep_hyd_lsu"/>
</dbReference>
<protein>
    <submittedName>
        <fullName evidence="9">Nickel-dependent hydrogenase large subunit</fullName>
    </submittedName>
</protein>
<keyword evidence="7" id="KW-0560">Oxidoreductase</keyword>
<dbReference type="Pfam" id="PF00374">
    <property type="entry name" value="NiFeSe_Hases"/>
    <property type="match status" value="1"/>
</dbReference>